<organism evidence="2 3">
    <name type="scientific">Sphingobacterium mizutaii</name>
    <dbReference type="NCBI Taxonomy" id="1010"/>
    <lineage>
        <taxon>Bacteria</taxon>
        <taxon>Pseudomonadati</taxon>
        <taxon>Bacteroidota</taxon>
        <taxon>Sphingobacteriia</taxon>
        <taxon>Sphingobacteriales</taxon>
        <taxon>Sphingobacteriaceae</taxon>
        <taxon>Sphingobacterium</taxon>
    </lineage>
</organism>
<dbReference type="InterPro" id="IPR028994">
    <property type="entry name" value="Integrin_alpha_N"/>
</dbReference>
<reference evidence="2 3" key="1">
    <citation type="submission" date="2017-06" db="EMBL/GenBank/DDBJ databases">
        <authorList>
            <consortium name="Pathogen Informatics"/>
        </authorList>
    </citation>
    <scope>NUCLEOTIDE SEQUENCE [LARGE SCALE GENOMIC DNA]</scope>
    <source>
        <strain evidence="2 3">NCTC12149</strain>
    </source>
</reference>
<dbReference type="Pfam" id="PF01839">
    <property type="entry name" value="FG-GAP"/>
    <property type="match status" value="1"/>
</dbReference>
<dbReference type="PANTHER" id="PTHR44103:SF1">
    <property type="entry name" value="PROPROTEIN CONVERTASE P"/>
    <property type="match status" value="1"/>
</dbReference>
<evidence type="ECO:0000256" key="1">
    <source>
        <dbReference type="ARBA" id="ARBA00022729"/>
    </source>
</evidence>
<protein>
    <submittedName>
        <fullName evidence="2">FG-GAP repeat</fullName>
    </submittedName>
</protein>
<keyword evidence="1" id="KW-0732">Signal</keyword>
<dbReference type="Pfam" id="PF13517">
    <property type="entry name" value="FG-GAP_3"/>
    <property type="match status" value="1"/>
</dbReference>
<evidence type="ECO:0000313" key="3">
    <source>
        <dbReference type="Proteomes" id="UP000215355"/>
    </source>
</evidence>
<gene>
    <name evidence="2" type="ORF">SAMEA4412673_03696</name>
</gene>
<dbReference type="SUPFAM" id="SSF69318">
    <property type="entry name" value="Integrin alpha N-terminal domain"/>
    <property type="match status" value="1"/>
</dbReference>
<proteinExistence type="predicted"/>
<name>A0AAJ4XFC4_9SPHI</name>
<dbReference type="EMBL" id="LT906468">
    <property type="protein sequence ID" value="SNV61346.1"/>
    <property type="molecule type" value="Genomic_DNA"/>
</dbReference>
<dbReference type="Gene3D" id="2.130.10.130">
    <property type="entry name" value="Integrin alpha, N-terminal"/>
    <property type="match status" value="2"/>
</dbReference>
<dbReference type="AlphaFoldDB" id="A0AAJ4XFC4"/>
<evidence type="ECO:0000313" key="2">
    <source>
        <dbReference type="EMBL" id="SNV61346.1"/>
    </source>
</evidence>
<dbReference type="RefSeq" id="WP_093099285.1">
    <property type="nucleotide sequence ID" value="NZ_FNGK01000004.1"/>
</dbReference>
<accession>A0AAJ4XFC4</accession>
<dbReference type="KEGG" id="smiz:4412673_03696"/>
<sequence length="390" mass="43473">MRLTFLTIFSIGIILSVTGQDQKKAYYVGPVHFNKVKVSSETYESVGVSDVNGDGKPDLVSGAFWYEGPDYVQRHFIAEVKRVDEYWDEFMNIPMDVNGDGKMDYITGGWFAGTLYWMENPGDNAAWKKHSIDSTGNIETARGFDLDGDGNLEIIPNNPGHPLKYYKLITDATGKGTGKFSKIDVAPTQGHGMGFGDVNGDKRMDIIVNNGWHEAPADPTGEWMLHQEFDFGDASIPVLVLDINKDGKNDLIVGQGHSYGLHWYEQKIASKGKREWIEHPIDLNNSQYHTMEWVDIDADGEEELITGKRYRAHNGKDPGANDPVGLYYFKWNGESFTKNIISYGPLDQGKGAGIYFAVTDLRNSGRKDVIVAGKDGLYIFYNEGQGQVAN</sequence>
<dbReference type="PANTHER" id="PTHR44103">
    <property type="entry name" value="PROPROTEIN CONVERTASE P"/>
    <property type="match status" value="1"/>
</dbReference>
<dbReference type="InterPro" id="IPR013517">
    <property type="entry name" value="FG-GAP"/>
</dbReference>
<dbReference type="Proteomes" id="UP000215355">
    <property type="component" value="Chromosome 1"/>
</dbReference>